<name>A0A0R2NMD1_9LACO</name>
<feature type="compositionally biased region" description="Low complexity" evidence="1">
    <location>
        <begin position="46"/>
        <end position="61"/>
    </location>
</feature>
<feature type="compositionally biased region" description="Low complexity" evidence="1">
    <location>
        <begin position="73"/>
        <end position="92"/>
    </location>
</feature>
<evidence type="ECO:0000259" key="3">
    <source>
        <dbReference type="Pfam" id="PF13731"/>
    </source>
</evidence>
<reference evidence="4 5" key="1">
    <citation type="journal article" date="2015" name="Genome Announc.">
        <title>Expanding the biotechnology potential of lactobacilli through comparative genomics of 213 strains and associated genera.</title>
        <authorList>
            <person name="Sun Z."/>
            <person name="Harris H.M."/>
            <person name="McCann A."/>
            <person name="Guo C."/>
            <person name="Argimon S."/>
            <person name="Zhang W."/>
            <person name="Yang X."/>
            <person name="Jeffery I.B."/>
            <person name="Cooney J.C."/>
            <person name="Kagawa T.F."/>
            <person name="Liu W."/>
            <person name="Song Y."/>
            <person name="Salvetti E."/>
            <person name="Wrobel A."/>
            <person name="Rasinkangas P."/>
            <person name="Parkhill J."/>
            <person name="Rea M.C."/>
            <person name="O'Sullivan O."/>
            <person name="Ritari J."/>
            <person name="Douillard F.P."/>
            <person name="Paul Ross R."/>
            <person name="Yang R."/>
            <person name="Briner A.E."/>
            <person name="Felis G.E."/>
            <person name="de Vos W.M."/>
            <person name="Barrangou R."/>
            <person name="Klaenhammer T.R."/>
            <person name="Caufield P.W."/>
            <person name="Cui Y."/>
            <person name="Zhang H."/>
            <person name="O'Toole P.W."/>
        </authorList>
    </citation>
    <scope>NUCLEOTIDE SEQUENCE [LARGE SCALE GENOMIC DNA]</scope>
    <source>
        <strain evidence="4 5">DSM 21115</strain>
    </source>
</reference>
<feature type="domain" description="WxL" evidence="3">
    <location>
        <begin position="46"/>
        <end position="251"/>
    </location>
</feature>
<comment type="caution">
    <text evidence="4">The sequence shown here is derived from an EMBL/GenBank/DDBJ whole genome shotgun (WGS) entry which is preliminary data.</text>
</comment>
<accession>A0A0R2NMD1</accession>
<evidence type="ECO:0000313" key="5">
    <source>
        <dbReference type="Proteomes" id="UP000050920"/>
    </source>
</evidence>
<gene>
    <name evidence="4" type="ORF">DY78_GL000554</name>
</gene>
<evidence type="ECO:0000256" key="1">
    <source>
        <dbReference type="SAM" id="MobiDB-lite"/>
    </source>
</evidence>
<evidence type="ECO:0000313" key="4">
    <source>
        <dbReference type="EMBL" id="KRO26869.1"/>
    </source>
</evidence>
<protein>
    <recommendedName>
        <fullName evidence="3">WxL domain-containing protein</fullName>
    </recommendedName>
</protein>
<organism evidence="4 5">
    <name type="scientific">Lactiplantibacillus fabifermentans DSM 21115</name>
    <dbReference type="NCBI Taxonomy" id="1413187"/>
    <lineage>
        <taxon>Bacteria</taxon>
        <taxon>Bacillati</taxon>
        <taxon>Bacillota</taxon>
        <taxon>Bacilli</taxon>
        <taxon>Lactobacillales</taxon>
        <taxon>Lactobacillaceae</taxon>
        <taxon>Lactiplantibacillus</taxon>
    </lineage>
</organism>
<keyword evidence="2" id="KW-0732">Signal</keyword>
<dbReference type="InterPro" id="IPR027994">
    <property type="entry name" value="WxL_dom"/>
</dbReference>
<dbReference type="EMBL" id="AYGX02000102">
    <property type="protein sequence ID" value="KRO26869.1"/>
    <property type="molecule type" value="Genomic_DNA"/>
</dbReference>
<sequence length="252" mass="25274">MLYGGKNKGDTTKMKKIVGSLLMSSTLLFTVVAPVVANAASTSDNTVQGTTDATATFTKGTEVTTPVDPSNPSTDGNDGSSTGDGNNGSTDTGDLKLLYVTDKLDFGSHEINFSNAATYNATEGDTTSLWDVSGTKKAVVEVADVRGTNAGWNLTVTGSNMTSGSDELKGATLALPEGTVTSTGTNGGATAIAATNVLGTSASVLNAASGTGAGVTADQLDPSTINLTVPANAAKAQTYSATLDWTLSDAPK</sequence>
<evidence type="ECO:0000256" key="2">
    <source>
        <dbReference type="SAM" id="SignalP"/>
    </source>
</evidence>
<dbReference type="AlphaFoldDB" id="A0A0R2NMD1"/>
<dbReference type="Proteomes" id="UP000050920">
    <property type="component" value="Unassembled WGS sequence"/>
</dbReference>
<dbReference type="Pfam" id="PF13731">
    <property type="entry name" value="WxL"/>
    <property type="match status" value="1"/>
</dbReference>
<feature type="chain" id="PRO_5006421167" description="WxL domain-containing protein" evidence="2">
    <location>
        <begin position="40"/>
        <end position="252"/>
    </location>
</feature>
<feature type="compositionally biased region" description="Polar residues" evidence="1">
    <location>
        <begin position="62"/>
        <end position="72"/>
    </location>
</feature>
<feature type="region of interest" description="Disordered" evidence="1">
    <location>
        <begin position="41"/>
        <end position="92"/>
    </location>
</feature>
<keyword evidence="5" id="KW-1185">Reference proteome</keyword>
<feature type="signal peptide" evidence="2">
    <location>
        <begin position="1"/>
        <end position="39"/>
    </location>
</feature>
<proteinExistence type="predicted"/>